<dbReference type="SUPFAM" id="SSF49899">
    <property type="entry name" value="Concanavalin A-like lectins/glucanases"/>
    <property type="match status" value="1"/>
</dbReference>
<dbReference type="GO" id="GO:0016020">
    <property type="term" value="C:membrane"/>
    <property type="evidence" value="ECO:0007669"/>
    <property type="project" value="InterPro"/>
</dbReference>
<dbReference type="EMBL" id="ABJB010962384">
    <property type="status" value="NOT_ANNOTATED_CDS"/>
    <property type="molecule type" value="Genomic_DNA"/>
</dbReference>
<dbReference type="EMBL" id="ABJB010603144">
    <property type="status" value="NOT_ANNOTATED_CDS"/>
    <property type="molecule type" value="Genomic_DNA"/>
</dbReference>
<dbReference type="AlphaFoldDB" id="B7Q7S6"/>
<dbReference type="HOGENOM" id="CLU_571464_0_0_1"/>
<feature type="domain" description="MAM" evidence="1">
    <location>
        <begin position="386"/>
        <end position="436"/>
    </location>
</feature>
<dbReference type="EMBL" id="DS877536">
    <property type="protein sequence ID" value="EEC14898.1"/>
    <property type="molecule type" value="Genomic_DNA"/>
</dbReference>
<dbReference type="VEuPathDB" id="VectorBase:ISCW011704"/>
<evidence type="ECO:0000313" key="3">
    <source>
        <dbReference type="EnsemblMetazoa" id="ISCW011704-PA"/>
    </source>
</evidence>
<dbReference type="PANTHER" id="PTHR23282:SF101">
    <property type="entry name" value="MAM DOMAIN-CONTAINING PROTEIN"/>
    <property type="match status" value="1"/>
</dbReference>
<dbReference type="PANTHER" id="PTHR23282">
    <property type="entry name" value="APICAL ENDOSOMAL GLYCOPROTEIN PRECURSOR"/>
    <property type="match status" value="1"/>
</dbReference>
<dbReference type="EMBL" id="ABJB010249594">
    <property type="status" value="NOT_ANNOTATED_CDS"/>
    <property type="molecule type" value="Genomic_DNA"/>
</dbReference>
<dbReference type="Pfam" id="PF00629">
    <property type="entry name" value="MAM"/>
    <property type="match status" value="1"/>
</dbReference>
<evidence type="ECO:0000313" key="2">
    <source>
        <dbReference type="EMBL" id="EEC14898.1"/>
    </source>
</evidence>
<dbReference type="EnsemblMetazoa" id="ISCW011704-RA">
    <property type="protein sequence ID" value="ISCW011704-PA"/>
    <property type="gene ID" value="ISCW011704"/>
</dbReference>
<organism>
    <name type="scientific">Ixodes scapularis</name>
    <name type="common">Black-legged tick</name>
    <name type="synonym">Deer tick</name>
    <dbReference type="NCBI Taxonomy" id="6945"/>
    <lineage>
        <taxon>Eukaryota</taxon>
        <taxon>Metazoa</taxon>
        <taxon>Ecdysozoa</taxon>
        <taxon>Arthropoda</taxon>
        <taxon>Chelicerata</taxon>
        <taxon>Arachnida</taxon>
        <taxon>Acari</taxon>
        <taxon>Parasitiformes</taxon>
        <taxon>Ixodida</taxon>
        <taxon>Ixodoidea</taxon>
        <taxon>Ixodidae</taxon>
        <taxon>Ixodinae</taxon>
        <taxon>Ixodes</taxon>
    </lineage>
</organism>
<dbReference type="EMBL" id="ABJB010361278">
    <property type="status" value="NOT_ANNOTATED_CDS"/>
    <property type="molecule type" value="Genomic_DNA"/>
</dbReference>
<dbReference type="InterPro" id="IPR000998">
    <property type="entry name" value="MAM_dom"/>
</dbReference>
<dbReference type="EMBL" id="ABJB010687672">
    <property type="status" value="NOT_ANNOTATED_CDS"/>
    <property type="molecule type" value="Genomic_DNA"/>
</dbReference>
<dbReference type="EMBL" id="ABJB010411214">
    <property type="status" value="NOT_ANNOTATED_CDS"/>
    <property type="molecule type" value="Genomic_DNA"/>
</dbReference>
<evidence type="ECO:0000259" key="1">
    <source>
        <dbReference type="PROSITE" id="PS50060"/>
    </source>
</evidence>
<keyword evidence="4" id="KW-1185">Reference proteome</keyword>
<dbReference type="InParanoid" id="B7Q7S6"/>
<dbReference type="Gene3D" id="2.60.120.200">
    <property type="match status" value="2"/>
</dbReference>
<dbReference type="PROSITE" id="PS50060">
    <property type="entry name" value="MAM_2"/>
    <property type="match status" value="2"/>
</dbReference>
<proteinExistence type="predicted"/>
<dbReference type="PaxDb" id="6945-B7Q7S6"/>
<dbReference type="VEuPathDB" id="VectorBase:ISCI011704"/>
<protein>
    <recommendedName>
        <fullName evidence="1">MAM domain-containing protein</fullName>
    </recommendedName>
</protein>
<dbReference type="EMBL" id="ABJB011044081">
    <property type="status" value="NOT_ANNOTATED_CDS"/>
    <property type="molecule type" value="Genomic_DNA"/>
</dbReference>
<evidence type="ECO:0000313" key="4">
    <source>
        <dbReference type="Proteomes" id="UP000001555"/>
    </source>
</evidence>
<gene>
    <name evidence="2" type="ORF">IscW_ISCW011704</name>
</gene>
<dbReference type="EMBL" id="ABJB010710146">
    <property type="status" value="NOT_ANNOTATED_CDS"/>
    <property type="molecule type" value="Genomic_DNA"/>
</dbReference>
<dbReference type="Proteomes" id="UP000001555">
    <property type="component" value="Unassembled WGS sequence"/>
</dbReference>
<feature type="domain" description="MAM" evidence="1">
    <location>
        <begin position="173"/>
        <end position="280"/>
    </location>
</feature>
<reference evidence="3" key="2">
    <citation type="submission" date="2020-05" db="UniProtKB">
        <authorList>
            <consortium name="EnsemblMetazoa"/>
        </authorList>
    </citation>
    <scope>IDENTIFICATION</scope>
    <source>
        <strain evidence="3">wikel</strain>
    </source>
</reference>
<accession>B7Q7S6</accession>
<dbReference type="InterPro" id="IPR013320">
    <property type="entry name" value="ConA-like_dom_sf"/>
</dbReference>
<sequence length="478" mass="54164">MEFQYIVAGGKDAKLLVNSASLVKNIKDDKIQDVIWEAGGGEFDTWLLGRIALSDKTRKSNMRYLSPFYVPPTGTFIFASGAMNAKNHNSMGLTSPKVPEQTQLVCATFRYHLFGALGTFLKVSLMKENNDDEGRPRVARQTFILHKGRTTVDRWFTVQRNLNMNAEFNTAHREANGSTVTSPWFQGRLEPQCLKFLYRRDKVNLGKIFVELAVSGAKESSVIWKQPPYPKDDWLLARVPIVSQEKLKVVFRAIINASKDRSIDTFGIDDVQLDPEPCKPLYECDFAEDFCGYVNGFTFGGLQWLVGTGRVAKPELPPRVPPYPSPSVEYSKSDPKSWERFAYVDLTVSTGALLSGAEKADLISPVFEVADKEDTLRLWYFRRGPDKCTFELGSPCGFYWEHSSPRIWRVVQSKALKVPDHTLHDNAGHFLYVNTTVVDPAHPESRVFLDTRLPLPLHVRTRRHQAALFHQPDYASDH</sequence>
<reference evidence="2 4" key="1">
    <citation type="submission" date="2008-03" db="EMBL/GenBank/DDBJ databases">
        <title>Annotation of Ixodes scapularis.</title>
        <authorList>
            <consortium name="Ixodes scapularis Genome Project Consortium"/>
            <person name="Caler E."/>
            <person name="Hannick L.I."/>
            <person name="Bidwell S."/>
            <person name="Joardar V."/>
            <person name="Thiagarajan M."/>
            <person name="Amedeo P."/>
            <person name="Galinsky K.J."/>
            <person name="Schobel S."/>
            <person name="Inman J."/>
            <person name="Hostetler J."/>
            <person name="Miller J."/>
            <person name="Hammond M."/>
            <person name="Megy K."/>
            <person name="Lawson D."/>
            <person name="Kodira C."/>
            <person name="Sutton G."/>
            <person name="Meyer J."/>
            <person name="Hill C.A."/>
            <person name="Birren B."/>
            <person name="Nene V."/>
            <person name="Collins F."/>
            <person name="Alarcon-Chaidez F."/>
            <person name="Wikel S."/>
            <person name="Strausberg R."/>
        </authorList>
    </citation>
    <scope>NUCLEOTIDE SEQUENCE [LARGE SCALE GENOMIC DNA]</scope>
    <source>
        <strain evidence="4">Wikel</strain>
        <strain evidence="2">Wikel colony</strain>
    </source>
</reference>
<dbReference type="InterPro" id="IPR051560">
    <property type="entry name" value="MAM_domain-containing"/>
</dbReference>
<dbReference type="EMBL" id="ABJB010643942">
    <property type="status" value="NOT_ANNOTATED_CDS"/>
    <property type="molecule type" value="Genomic_DNA"/>
</dbReference>
<name>B7Q7S6_IXOSC</name>